<evidence type="ECO:0000256" key="8">
    <source>
        <dbReference type="ARBA" id="ARBA00023136"/>
    </source>
</evidence>
<dbReference type="Gene3D" id="2.170.130.10">
    <property type="entry name" value="TonB-dependent receptor, plug domain"/>
    <property type="match status" value="1"/>
</dbReference>
<dbReference type="CDD" id="cd01347">
    <property type="entry name" value="ligand_gated_channel"/>
    <property type="match status" value="1"/>
</dbReference>
<feature type="chain" id="PRO_5045754435" evidence="13">
    <location>
        <begin position="30"/>
        <end position="719"/>
    </location>
</feature>
<dbReference type="PROSITE" id="PS52016">
    <property type="entry name" value="TONB_DEPENDENT_REC_3"/>
    <property type="match status" value="1"/>
</dbReference>
<dbReference type="Proteomes" id="UP000638918">
    <property type="component" value="Unassembled WGS sequence"/>
</dbReference>
<evidence type="ECO:0000259" key="14">
    <source>
        <dbReference type="Pfam" id="PF00593"/>
    </source>
</evidence>
<keyword evidence="2 10" id="KW-0813">Transport</keyword>
<comment type="similarity">
    <text evidence="10 12">Belongs to the TonB-dependent receptor family.</text>
</comment>
<evidence type="ECO:0000313" key="17">
    <source>
        <dbReference type="Proteomes" id="UP000638918"/>
    </source>
</evidence>
<organism evidence="16 17">
    <name type="scientific">Brevundimonas guildfordensis</name>
    <dbReference type="NCBI Taxonomy" id="2762241"/>
    <lineage>
        <taxon>Bacteria</taxon>
        <taxon>Pseudomonadati</taxon>
        <taxon>Pseudomonadota</taxon>
        <taxon>Alphaproteobacteria</taxon>
        <taxon>Caulobacterales</taxon>
        <taxon>Caulobacteraceae</taxon>
        <taxon>Brevundimonas</taxon>
    </lineage>
</organism>
<keyword evidence="9 10" id="KW-0998">Cell outer membrane</keyword>
<evidence type="ECO:0000256" key="9">
    <source>
        <dbReference type="ARBA" id="ARBA00023237"/>
    </source>
</evidence>
<comment type="subcellular location">
    <subcellularLocation>
        <location evidence="1 10">Cell outer membrane</location>
        <topology evidence="1 10">Multi-pass membrane protein</topology>
    </subcellularLocation>
</comment>
<name>A0ABR8R171_9CAUL</name>
<dbReference type="InterPro" id="IPR039426">
    <property type="entry name" value="TonB-dep_rcpt-like"/>
</dbReference>
<gene>
    <name evidence="16" type="ORF">H9656_09035</name>
</gene>
<dbReference type="InterPro" id="IPR000531">
    <property type="entry name" value="Beta-barrel_TonB"/>
</dbReference>
<sequence>MSCFRVSRRSSLLAASAMMTLAGAAPALAEEAVDVVDEQAHKVADVVVTASGFEQKITQAPASISVLPREEIEELRATSIAEILNNIEGVDTGSGVGKSGGQTINIRGMGPDYTLILIDGRRQNTAGSVTPNGFNETANSFLPPVSAIERVEVVRGPVATLYGSDAMGGVVNIITRKVGDAWTGSASANYTLQGDDEFGDFWGINGYASGPLIADRLGLALRGSWSEREQSDLKYRDVNGDEVDVTGFGRSATAYEIWTLGARLSLTPNADHDLWLDVDAGSQWYDNAKGQMGTNTVAGGYKDFLEFNREQYLLAHNWRFSFGTLESTLSHNKTETLGRLIPRGVPGAGGDRTLETTTTLFDTKLNSQWRDHTFTVGGQYMDAEMIDGVATGNFTFEQWALFAEDEWRLRDDLALTLGLRYDEHSSFGDHVSPRAYLVWNADDQWTLKGGVSGGYKTPRLEQLTPGINGFGRQGALPLIGSPGLTPETSVAYEFGVYFDNGSTFRANATVFRNDFEDKIASGQPIANCTFGLSQAQYDAGDYAKTGCADVGFWSAIPEFGQSVNIDEATTQGLEVAARWRFADAWSLHGNYTYTDSEQKTGSQAGQPLTDTPEHMINAQLRWQPTDRLSTWVRGEYRSERWRGEGAARDALGDFKAYELFHIGGSYEVNDRVTLNAAIYNLFDKDFVRLAPYGTPVAYSPEYANNQEPRRLWMSVTTTF</sequence>
<evidence type="ECO:0000256" key="10">
    <source>
        <dbReference type="PROSITE-ProRule" id="PRU01360"/>
    </source>
</evidence>
<feature type="domain" description="TonB-dependent receptor plug" evidence="15">
    <location>
        <begin position="58"/>
        <end position="170"/>
    </location>
</feature>
<dbReference type="InterPro" id="IPR012910">
    <property type="entry name" value="Plug_dom"/>
</dbReference>
<accession>A0ABR8R171</accession>
<dbReference type="InterPro" id="IPR036942">
    <property type="entry name" value="Beta-barrel_TonB_sf"/>
</dbReference>
<feature type="domain" description="TonB-dependent receptor-like beta-barrel" evidence="14">
    <location>
        <begin position="245"/>
        <end position="681"/>
    </location>
</feature>
<evidence type="ECO:0000256" key="7">
    <source>
        <dbReference type="ARBA" id="ARBA00023077"/>
    </source>
</evidence>
<evidence type="ECO:0000256" key="1">
    <source>
        <dbReference type="ARBA" id="ARBA00004571"/>
    </source>
</evidence>
<proteinExistence type="inferred from homology"/>
<evidence type="ECO:0000256" key="5">
    <source>
        <dbReference type="ARBA" id="ARBA00022729"/>
    </source>
</evidence>
<evidence type="ECO:0000256" key="13">
    <source>
        <dbReference type="SAM" id="SignalP"/>
    </source>
</evidence>
<comment type="caution">
    <text evidence="16">The sequence shown here is derived from an EMBL/GenBank/DDBJ whole genome shotgun (WGS) entry which is preliminary data.</text>
</comment>
<dbReference type="PANTHER" id="PTHR30069">
    <property type="entry name" value="TONB-DEPENDENT OUTER MEMBRANE RECEPTOR"/>
    <property type="match status" value="1"/>
</dbReference>
<dbReference type="PANTHER" id="PTHR30069:SF53">
    <property type="entry name" value="COLICIN I RECEPTOR-RELATED"/>
    <property type="match status" value="1"/>
</dbReference>
<dbReference type="Pfam" id="PF07715">
    <property type="entry name" value="Plug"/>
    <property type="match status" value="1"/>
</dbReference>
<dbReference type="EMBL" id="JACSQU010000002">
    <property type="protein sequence ID" value="MBD7941530.1"/>
    <property type="molecule type" value="Genomic_DNA"/>
</dbReference>
<evidence type="ECO:0000313" key="16">
    <source>
        <dbReference type="EMBL" id="MBD7941530.1"/>
    </source>
</evidence>
<feature type="signal peptide" evidence="13">
    <location>
        <begin position="1"/>
        <end position="29"/>
    </location>
</feature>
<evidence type="ECO:0000256" key="6">
    <source>
        <dbReference type="ARBA" id="ARBA00023065"/>
    </source>
</evidence>
<dbReference type="PROSITE" id="PS01156">
    <property type="entry name" value="TONB_DEPENDENT_REC_2"/>
    <property type="match status" value="1"/>
</dbReference>
<evidence type="ECO:0000256" key="12">
    <source>
        <dbReference type="RuleBase" id="RU003357"/>
    </source>
</evidence>
<dbReference type="Gene3D" id="2.40.170.20">
    <property type="entry name" value="TonB-dependent receptor, beta-barrel domain"/>
    <property type="match status" value="1"/>
</dbReference>
<evidence type="ECO:0000259" key="15">
    <source>
        <dbReference type="Pfam" id="PF07715"/>
    </source>
</evidence>
<evidence type="ECO:0000256" key="11">
    <source>
        <dbReference type="PROSITE-ProRule" id="PRU10144"/>
    </source>
</evidence>
<keyword evidence="17" id="KW-1185">Reference proteome</keyword>
<dbReference type="InterPro" id="IPR010917">
    <property type="entry name" value="TonB_rcpt_CS"/>
</dbReference>
<dbReference type="InterPro" id="IPR037066">
    <property type="entry name" value="Plug_dom_sf"/>
</dbReference>
<keyword evidence="4 10" id="KW-0812">Transmembrane</keyword>
<reference evidence="16 17" key="1">
    <citation type="submission" date="2020-08" db="EMBL/GenBank/DDBJ databases">
        <title>A Genomic Blueprint of the Chicken Gut Microbiome.</title>
        <authorList>
            <person name="Gilroy R."/>
            <person name="Ravi A."/>
            <person name="Getino M."/>
            <person name="Pursley I."/>
            <person name="Horton D.L."/>
            <person name="Alikhan N.-F."/>
            <person name="Baker D."/>
            <person name="Gharbi K."/>
            <person name="Hall N."/>
            <person name="Watson M."/>
            <person name="Adriaenssens E.M."/>
            <person name="Foster-Nyarko E."/>
            <person name="Jarju S."/>
            <person name="Secka A."/>
            <person name="Antonio M."/>
            <person name="Oren A."/>
            <person name="Chaudhuri R."/>
            <person name="La Ragione R.M."/>
            <person name="Hildebrand F."/>
            <person name="Pallen M.J."/>
        </authorList>
    </citation>
    <scope>NUCLEOTIDE SEQUENCE [LARGE SCALE GENOMIC DNA]</scope>
    <source>
        <strain evidence="16 17">Sa3CVA3</strain>
    </source>
</reference>
<keyword evidence="7 12" id="KW-0798">TonB box</keyword>
<dbReference type="Pfam" id="PF00593">
    <property type="entry name" value="TonB_dep_Rec_b-barrel"/>
    <property type="match status" value="1"/>
</dbReference>
<dbReference type="RefSeq" id="WP_191743940.1">
    <property type="nucleotide sequence ID" value="NZ_JACSQU010000002.1"/>
</dbReference>
<evidence type="ECO:0000256" key="4">
    <source>
        <dbReference type="ARBA" id="ARBA00022692"/>
    </source>
</evidence>
<protein>
    <submittedName>
        <fullName evidence="16">TonB-dependent receptor</fullName>
    </submittedName>
</protein>
<keyword evidence="16" id="KW-0675">Receptor</keyword>
<evidence type="ECO:0000256" key="3">
    <source>
        <dbReference type="ARBA" id="ARBA00022452"/>
    </source>
</evidence>
<feature type="short sequence motif" description="TonB C-terminal box" evidence="11">
    <location>
        <begin position="702"/>
        <end position="719"/>
    </location>
</feature>
<keyword evidence="5 13" id="KW-0732">Signal</keyword>
<keyword evidence="6" id="KW-0406">Ion transport</keyword>
<keyword evidence="3 10" id="KW-1134">Transmembrane beta strand</keyword>
<keyword evidence="8 10" id="KW-0472">Membrane</keyword>
<evidence type="ECO:0000256" key="2">
    <source>
        <dbReference type="ARBA" id="ARBA00022448"/>
    </source>
</evidence>
<dbReference type="SUPFAM" id="SSF56935">
    <property type="entry name" value="Porins"/>
    <property type="match status" value="1"/>
</dbReference>